<accession>A0A4C1SY37</accession>
<dbReference type="GO" id="GO:0003697">
    <property type="term" value="F:single-stranded DNA binding"/>
    <property type="evidence" value="ECO:0007669"/>
    <property type="project" value="TreeGrafter"/>
</dbReference>
<reference evidence="1 2" key="1">
    <citation type="journal article" date="2019" name="Commun. Biol.">
        <title>The bagworm genome reveals a unique fibroin gene that provides high tensile strength.</title>
        <authorList>
            <person name="Kono N."/>
            <person name="Nakamura H."/>
            <person name="Ohtoshi R."/>
            <person name="Tomita M."/>
            <person name="Numata K."/>
            <person name="Arakawa K."/>
        </authorList>
    </citation>
    <scope>NUCLEOTIDE SEQUENCE [LARGE SCALE GENOMIC DNA]</scope>
</reference>
<evidence type="ECO:0000313" key="2">
    <source>
        <dbReference type="Proteomes" id="UP000299102"/>
    </source>
</evidence>
<dbReference type="GO" id="GO:0044774">
    <property type="term" value="P:mitotic DNA integrity checkpoint signaling"/>
    <property type="evidence" value="ECO:0007669"/>
    <property type="project" value="TreeGrafter"/>
</dbReference>
<comment type="caution">
    <text evidence="1">The sequence shown here is derived from an EMBL/GenBank/DDBJ whole genome shotgun (WGS) entry which is preliminary data.</text>
</comment>
<proteinExistence type="predicted"/>
<dbReference type="GO" id="GO:0015074">
    <property type="term" value="P:DNA integration"/>
    <property type="evidence" value="ECO:0007669"/>
    <property type="project" value="TreeGrafter"/>
</dbReference>
<dbReference type="GO" id="GO:0042800">
    <property type="term" value="F:histone H3K4 methyltransferase activity"/>
    <property type="evidence" value="ECO:0007669"/>
    <property type="project" value="TreeGrafter"/>
</dbReference>
<protein>
    <submittedName>
        <fullName evidence="1">Mariner Mos1 transposase</fullName>
    </submittedName>
</protein>
<evidence type="ECO:0000313" key="1">
    <source>
        <dbReference type="EMBL" id="GBP06088.1"/>
    </source>
</evidence>
<dbReference type="GO" id="GO:0031297">
    <property type="term" value="P:replication fork processing"/>
    <property type="evidence" value="ECO:0007669"/>
    <property type="project" value="TreeGrafter"/>
</dbReference>
<keyword evidence="2" id="KW-1185">Reference proteome</keyword>
<dbReference type="GO" id="GO:0046975">
    <property type="term" value="F:histone H3K36 methyltransferase activity"/>
    <property type="evidence" value="ECO:0007669"/>
    <property type="project" value="TreeGrafter"/>
</dbReference>
<dbReference type="Gene3D" id="3.30.420.10">
    <property type="entry name" value="Ribonuclease H-like superfamily/Ribonuclease H"/>
    <property type="match status" value="1"/>
</dbReference>
<dbReference type="Pfam" id="PF01359">
    <property type="entry name" value="Transposase_1"/>
    <property type="match status" value="1"/>
</dbReference>
<dbReference type="Proteomes" id="UP000299102">
    <property type="component" value="Unassembled WGS sequence"/>
</dbReference>
<dbReference type="GO" id="GO:0006303">
    <property type="term" value="P:double-strand break repair via nonhomologous end joining"/>
    <property type="evidence" value="ECO:0007669"/>
    <property type="project" value="TreeGrafter"/>
</dbReference>
<dbReference type="InterPro" id="IPR001888">
    <property type="entry name" value="Transposase_1"/>
</dbReference>
<gene>
    <name evidence="1" type="ORF">EVAR_3308_1</name>
</gene>
<dbReference type="GO" id="GO:0044547">
    <property type="term" value="F:DNA topoisomerase binding"/>
    <property type="evidence" value="ECO:0007669"/>
    <property type="project" value="TreeGrafter"/>
</dbReference>
<dbReference type="EMBL" id="BGZK01000020">
    <property type="protein sequence ID" value="GBP06088.1"/>
    <property type="molecule type" value="Genomic_DNA"/>
</dbReference>
<name>A0A4C1SY37_EUMVA</name>
<dbReference type="GO" id="GO:0005634">
    <property type="term" value="C:nucleus"/>
    <property type="evidence" value="ECO:0007669"/>
    <property type="project" value="TreeGrafter"/>
</dbReference>
<dbReference type="GO" id="GO:0003690">
    <property type="term" value="F:double-stranded DNA binding"/>
    <property type="evidence" value="ECO:0007669"/>
    <property type="project" value="TreeGrafter"/>
</dbReference>
<dbReference type="InterPro" id="IPR052709">
    <property type="entry name" value="Transposase-MT_Hybrid"/>
</dbReference>
<organism evidence="1 2">
    <name type="scientific">Eumeta variegata</name>
    <name type="common">Bagworm moth</name>
    <name type="synonym">Eumeta japonica</name>
    <dbReference type="NCBI Taxonomy" id="151549"/>
    <lineage>
        <taxon>Eukaryota</taxon>
        <taxon>Metazoa</taxon>
        <taxon>Ecdysozoa</taxon>
        <taxon>Arthropoda</taxon>
        <taxon>Hexapoda</taxon>
        <taxon>Insecta</taxon>
        <taxon>Pterygota</taxon>
        <taxon>Neoptera</taxon>
        <taxon>Endopterygota</taxon>
        <taxon>Lepidoptera</taxon>
        <taxon>Glossata</taxon>
        <taxon>Ditrysia</taxon>
        <taxon>Tineoidea</taxon>
        <taxon>Psychidae</taxon>
        <taxon>Oiketicinae</taxon>
        <taxon>Eumeta</taxon>
    </lineage>
</organism>
<dbReference type="PANTHER" id="PTHR46060:SF2">
    <property type="entry name" value="HISTONE-LYSINE N-METHYLTRANSFERASE SETMAR"/>
    <property type="match status" value="1"/>
</dbReference>
<sequence length="141" mass="16726">MNYALVDLLQIKSMLFWKTIEQDRLITGDEQWISYEKNLRKSSRSKGKQVPQTKVKPGLTRNKLILCVWWDWKGIIHYELLSPVKTINSDLCWPQLMRLKQEVDKKRPELANRNSVEFHHNARPHISSSSQQILREIVEKC</sequence>
<dbReference type="InterPro" id="IPR036397">
    <property type="entry name" value="RNaseH_sf"/>
</dbReference>
<dbReference type="GO" id="GO:0000014">
    <property type="term" value="F:single-stranded DNA endodeoxyribonuclease activity"/>
    <property type="evidence" value="ECO:0007669"/>
    <property type="project" value="TreeGrafter"/>
</dbReference>
<dbReference type="GO" id="GO:0035861">
    <property type="term" value="C:site of double-strand break"/>
    <property type="evidence" value="ECO:0007669"/>
    <property type="project" value="TreeGrafter"/>
</dbReference>
<dbReference type="STRING" id="151549.A0A4C1SY37"/>
<dbReference type="AlphaFoldDB" id="A0A4C1SY37"/>
<dbReference type="GO" id="GO:0000793">
    <property type="term" value="C:condensed chromosome"/>
    <property type="evidence" value="ECO:0007669"/>
    <property type="project" value="TreeGrafter"/>
</dbReference>
<dbReference type="OrthoDB" id="616263at2759"/>
<dbReference type="GO" id="GO:0000729">
    <property type="term" value="P:DNA double-strand break processing"/>
    <property type="evidence" value="ECO:0007669"/>
    <property type="project" value="TreeGrafter"/>
</dbReference>
<dbReference type="PANTHER" id="PTHR46060">
    <property type="entry name" value="MARINER MOS1 TRANSPOSASE-LIKE PROTEIN"/>
    <property type="match status" value="1"/>
</dbReference>